<dbReference type="SMART" id="SM00202">
    <property type="entry name" value="SR"/>
    <property type="match status" value="1"/>
</dbReference>
<dbReference type="SUPFAM" id="SSF56487">
    <property type="entry name" value="SRCR-like"/>
    <property type="match status" value="2"/>
</dbReference>
<dbReference type="PROSITE" id="PS00420">
    <property type="entry name" value="SRCR_1"/>
    <property type="match status" value="1"/>
</dbReference>
<feature type="disulfide bond" evidence="5">
    <location>
        <begin position="13"/>
        <end position="23"/>
    </location>
</feature>
<keyword evidence="2" id="KW-0677">Repeat</keyword>
<dbReference type="FunFam" id="3.10.250.10:FF:000006">
    <property type="entry name" value="neurotrypsin isoform X2"/>
    <property type="match status" value="1"/>
</dbReference>
<dbReference type="EMBL" id="VWZI01002075">
    <property type="protein sequence ID" value="NXG41687.1"/>
    <property type="molecule type" value="Genomic_DNA"/>
</dbReference>
<evidence type="ECO:0000256" key="4">
    <source>
        <dbReference type="ARBA" id="ARBA00023180"/>
    </source>
</evidence>
<comment type="caution">
    <text evidence="5">Lacks conserved residue(s) required for the propagation of feature annotation.</text>
</comment>
<feature type="disulfide bond" evidence="5">
    <location>
        <begin position="77"/>
        <end position="141"/>
    </location>
</feature>
<keyword evidence="4" id="KW-0325">Glycoprotein</keyword>
<feature type="non-terminal residue" evidence="7">
    <location>
        <position position="152"/>
    </location>
</feature>
<feature type="domain" description="SRCR" evidence="6">
    <location>
        <begin position="1"/>
        <end position="44"/>
    </location>
</feature>
<keyword evidence="3 5" id="KW-1015">Disulfide bond</keyword>
<evidence type="ECO:0000256" key="1">
    <source>
        <dbReference type="ARBA" id="ARBA00022729"/>
    </source>
</evidence>
<keyword evidence="8" id="KW-1185">Reference proteome</keyword>
<name>A0A7K9BNS9_9PICI</name>
<evidence type="ECO:0000313" key="8">
    <source>
        <dbReference type="Proteomes" id="UP000574528"/>
    </source>
</evidence>
<dbReference type="PROSITE" id="PS50287">
    <property type="entry name" value="SRCR_2"/>
    <property type="match status" value="2"/>
</dbReference>
<evidence type="ECO:0000256" key="3">
    <source>
        <dbReference type="ARBA" id="ARBA00023157"/>
    </source>
</evidence>
<organism evidence="7 8">
    <name type="scientific">Psilopogon haemacephalus</name>
    <name type="common">coppersmith barbet</name>
    <dbReference type="NCBI Taxonomy" id="2585815"/>
    <lineage>
        <taxon>Eukaryota</taxon>
        <taxon>Metazoa</taxon>
        <taxon>Chordata</taxon>
        <taxon>Craniata</taxon>
        <taxon>Vertebrata</taxon>
        <taxon>Euteleostomi</taxon>
        <taxon>Archelosauria</taxon>
        <taxon>Archosauria</taxon>
        <taxon>Dinosauria</taxon>
        <taxon>Saurischia</taxon>
        <taxon>Theropoda</taxon>
        <taxon>Coelurosauria</taxon>
        <taxon>Aves</taxon>
        <taxon>Neognathae</taxon>
        <taxon>Neoaves</taxon>
        <taxon>Telluraves</taxon>
        <taxon>Coraciimorphae</taxon>
        <taxon>Piciformes</taxon>
        <taxon>Megalaimidae</taxon>
        <taxon>Psilopogon</taxon>
    </lineage>
</organism>
<dbReference type="PANTHER" id="PTHR19331:SF487">
    <property type="entry name" value="SOLUBLE SCAVENGER RECEPTOR CYSTEINE-RICH DOMAIN-CONTAINING PROTEIN SSC5D"/>
    <property type="match status" value="1"/>
</dbReference>
<dbReference type="Pfam" id="PF00530">
    <property type="entry name" value="SRCR"/>
    <property type="match status" value="2"/>
</dbReference>
<dbReference type="InterPro" id="IPR036772">
    <property type="entry name" value="SRCR-like_dom_sf"/>
</dbReference>
<dbReference type="PRINTS" id="PR00258">
    <property type="entry name" value="SPERACTRCPTR"/>
</dbReference>
<feature type="disulfide bond" evidence="5">
    <location>
        <begin position="121"/>
        <end position="131"/>
    </location>
</feature>
<dbReference type="Proteomes" id="UP000574528">
    <property type="component" value="Unassembled WGS sequence"/>
</dbReference>
<dbReference type="OrthoDB" id="536948at2759"/>
<accession>A0A7K9BNS9</accession>
<evidence type="ECO:0000256" key="2">
    <source>
        <dbReference type="ARBA" id="ARBA00022737"/>
    </source>
</evidence>
<dbReference type="InterPro" id="IPR001190">
    <property type="entry name" value="SRCR"/>
</dbReference>
<gene>
    <name evidence="7" type="primary">Dmbt1_0</name>
    <name evidence="7" type="ORF">PSIHAE_R06416</name>
</gene>
<protein>
    <submittedName>
        <fullName evidence="7">DMBT1 protein</fullName>
    </submittedName>
</protein>
<evidence type="ECO:0000256" key="5">
    <source>
        <dbReference type="PROSITE-ProRule" id="PRU00196"/>
    </source>
</evidence>
<dbReference type="AlphaFoldDB" id="A0A7K9BNS9"/>
<dbReference type="Gene3D" id="3.10.250.10">
    <property type="entry name" value="SRCR-like domain"/>
    <property type="match status" value="2"/>
</dbReference>
<comment type="caution">
    <text evidence="7">The sequence shown here is derived from an EMBL/GenBank/DDBJ whole genome shotgun (WGS) entry which is preliminary data.</text>
</comment>
<reference evidence="7 8" key="1">
    <citation type="submission" date="2019-09" db="EMBL/GenBank/DDBJ databases">
        <title>Bird 10,000 Genomes (B10K) Project - Family phase.</title>
        <authorList>
            <person name="Zhang G."/>
        </authorList>
    </citation>
    <scope>NUCLEOTIDE SEQUENCE [LARGE SCALE GENOMIC DNA]</scope>
    <source>
        <strain evidence="7">B10K-DU-001-24</strain>
        <tissue evidence="7">Muscle</tissue>
    </source>
</reference>
<feature type="non-terminal residue" evidence="7">
    <location>
        <position position="1"/>
    </location>
</feature>
<dbReference type="GO" id="GO:0016020">
    <property type="term" value="C:membrane"/>
    <property type="evidence" value="ECO:0007669"/>
    <property type="project" value="InterPro"/>
</dbReference>
<sequence length="152" mass="16154">RGEERIWLDEVNCTGAESALSECQRQAWGDQDCSHGEDAGVVCSGLPEPAPIRLVNGSSKCSGRVEIFHEEKWGTICDDSWDLPDAEVVCRQLGCGRALSAPGSAHFGPGAEHIWLDEVNCTGGESALSECQAQGWGQHDCKHGEAAGVVCS</sequence>
<dbReference type="PANTHER" id="PTHR19331">
    <property type="entry name" value="SCAVENGER RECEPTOR DOMAIN-CONTAINING"/>
    <property type="match status" value="1"/>
</dbReference>
<feature type="domain" description="SRCR" evidence="6">
    <location>
        <begin position="52"/>
        <end position="152"/>
    </location>
</feature>
<proteinExistence type="predicted"/>
<evidence type="ECO:0000259" key="6">
    <source>
        <dbReference type="PROSITE" id="PS50287"/>
    </source>
</evidence>
<evidence type="ECO:0000313" key="7">
    <source>
        <dbReference type="EMBL" id="NXG41687.1"/>
    </source>
</evidence>
<feature type="disulfide bond" evidence="5">
    <location>
        <begin position="90"/>
        <end position="151"/>
    </location>
</feature>
<keyword evidence="1" id="KW-0732">Signal</keyword>